<sequence>MPTLVHEYDWPDRVVIGTVGRPGDRAFYLQARTGARCTSVLLEKQQSAALADGIQQLLDHLMTEGGNPFGIPGEAPAGLADVDPLDQPVETEFRAGTIRLSWDPRTAQTVVEVFPVEEERPDDEPDLWDDPADEPEPDDEREVLVVRMPVGTARAFVERTRTVVRSGRPPCPLCGAPVDPDGHECDLP</sequence>
<proteinExistence type="predicted"/>
<dbReference type="NCBIfam" id="TIGR03847">
    <property type="entry name" value="conserved hypothetical protein"/>
    <property type="match status" value="1"/>
</dbReference>
<dbReference type="Proteomes" id="UP000231693">
    <property type="component" value="Unassembled WGS sequence"/>
</dbReference>
<keyword evidence="3" id="KW-1185">Reference proteome</keyword>
<feature type="compositionally biased region" description="Acidic residues" evidence="1">
    <location>
        <begin position="116"/>
        <end position="141"/>
    </location>
</feature>
<protein>
    <submittedName>
        <fullName evidence="2">Putative repeat protein (TIGR03847 family)</fullName>
    </submittedName>
</protein>
<comment type="caution">
    <text evidence="2">The sequence shown here is derived from an EMBL/GenBank/DDBJ whole genome shotgun (WGS) entry which is preliminary data.</text>
</comment>
<dbReference type="AlphaFoldDB" id="A0A2M9CC53"/>
<dbReference type="OrthoDB" id="156387at2"/>
<name>A0A2M9CC53_9CELL</name>
<evidence type="ECO:0000256" key="1">
    <source>
        <dbReference type="SAM" id="MobiDB-lite"/>
    </source>
</evidence>
<accession>A0A2M9CC53</accession>
<reference evidence="2 3" key="1">
    <citation type="submission" date="2017-11" db="EMBL/GenBank/DDBJ databases">
        <title>Genomic Encyclopedia of Archaeal and Bacterial Type Strains, Phase II (KMG-II): From Individual Species to Whole Genera.</title>
        <authorList>
            <person name="Goeker M."/>
        </authorList>
    </citation>
    <scope>NUCLEOTIDE SEQUENCE [LARGE SCALE GENOMIC DNA]</scope>
    <source>
        <strain evidence="2 3">DSM 25478</strain>
    </source>
</reference>
<gene>
    <name evidence="2" type="ORF">CLV28_3073</name>
</gene>
<dbReference type="InterPro" id="IPR021441">
    <property type="entry name" value="DUF3090"/>
</dbReference>
<dbReference type="Pfam" id="PF11290">
    <property type="entry name" value="DUF3090"/>
    <property type="match status" value="1"/>
</dbReference>
<organism evidence="2 3">
    <name type="scientific">Sediminihabitans luteus</name>
    <dbReference type="NCBI Taxonomy" id="1138585"/>
    <lineage>
        <taxon>Bacteria</taxon>
        <taxon>Bacillati</taxon>
        <taxon>Actinomycetota</taxon>
        <taxon>Actinomycetes</taxon>
        <taxon>Micrococcales</taxon>
        <taxon>Cellulomonadaceae</taxon>
        <taxon>Sediminihabitans</taxon>
    </lineage>
</organism>
<dbReference type="RefSeq" id="WP_100424200.1">
    <property type="nucleotide sequence ID" value="NZ_BOOX01000011.1"/>
</dbReference>
<feature type="region of interest" description="Disordered" evidence="1">
    <location>
        <begin position="165"/>
        <end position="188"/>
    </location>
</feature>
<feature type="region of interest" description="Disordered" evidence="1">
    <location>
        <begin position="116"/>
        <end position="143"/>
    </location>
</feature>
<dbReference type="EMBL" id="PGFE01000007">
    <property type="protein sequence ID" value="PJJ68654.1"/>
    <property type="molecule type" value="Genomic_DNA"/>
</dbReference>
<evidence type="ECO:0000313" key="2">
    <source>
        <dbReference type="EMBL" id="PJJ68654.1"/>
    </source>
</evidence>
<evidence type="ECO:0000313" key="3">
    <source>
        <dbReference type="Proteomes" id="UP000231693"/>
    </source>
</evidence>